<gene>
    <name evidence="1" type="ORF">S12H4_56328</name>
</gene>
<dbReference type="AlphaFoldDB" id="X1W388"/>
<dbReference type="EMBL" id="BARW01036259">
    <property type="protein sequence ID" value="GAJ25030.1"/>
    <property type="molecule type" value="Genomic_DNA"/>
</dbReference>
<accession>X1W388</accession>
<sequence length="88" mass="10125">MIADIEARGGDAEELKKTRAQIADSKWLAKHPKPPGEEEYIEAMRQQAVIERGKDLECMICHQKFDHLLSGTCEVCWREWMLGAKPRD</sequence>
<reference evidence="1" key="1">
    <citation type="journal article" date="2014" name="Front. Microbiol.">
        <title>High frequency of phylogenetically diverse reductive dehalogenase-homologous genes in deep subseafloor sedimentary metagenomes.</title>
        <authorList>
            <person name="Kawai M."/>
            <person name="Futagami T."/>
            <person name="Toyoda A."/>
            <person name="Takaki Y."/>
            <person name="Nishi S."/>
            <person name="Hori S."/>
            <person name="Arai W."/>
            <person name="Tsubouchi T."/>
            <person name="Morono Y."/>
            <person name="Uchiyama I."/>
            <person name="Ito T."/>
            <person name="Fujiyama A."/>
            <person name="Inagaki F."/>
            <person name="Takami H."/>
        </authorList>
    </citation>
    <scope>NUCLEOTIDE SEQUENCE</scope>
    <source>
        <strain evidence="1">Expedition CK06-06</strain>
    </source>
</reference>
<protein>
    <submittedName>
        <fullName evidence="1">Uncharacterized protein</fullName>
    </submittedName>
</protein>
<comment type="caution">
    <text evidence="1">The sequence shown here is derived from an EMBL/GenBank/DDBJ whole genome shotgun (WGS) entry which is preliminary data.</text>
</comment>
<name>X1W388_9ZZZZ</name>
<proteinExistence type="predicted"/>
<evidence type="ECO:0000313" key="1">
    <source>
        <dbReference type="EMBL" id="GAJ25030.1"/>
    </source>
</evidence>
<organism evidence="1">
    <name type="scientific">marine sediment metagenome</name>
    <dbReference type="NCBI Taxonomy" id="412755"/>
    <lineage>
        <taxon>unclassified sequences</taxon>
        <taxon>metagenomes</taxon>
        <taxon>ecological metagenomes</taxon>
    </lineage>
</organism>